<organism evidence="1">
    <name type="scientific">uncultured Aureispira sp</name>
    <dbReference type="NCBI Taxonomy" id="1331704"/>
    <lineage>
        <taxon>Bacteria</taxon>
        <taxon>Pseudomonadati</taxon>
        <taxon>Bacteroidota</taxon>
        <taxon>Saprospiria</taxon>
        <taxon>Saprospirales</taxon>
        <taxon>Saprospiraceae</taxon>
        <taxon>Aureispira</taxon>
        <taxon>environmental samples</taxon>
    </lineage>
</organism>
<accession>A0A6S6TZ51</accession>
<proteinExistence type="predicted"/>
<name>A0A6S6TZ51_9BACT</name>
<evidence type="ECO:0000313" key="1">
    <source>
        <dbReference type="EMBL" id="CAA6820486.1"/>
    </source>
</evidence>
<dbReference type="AlphaFoldDB" id="A0A6S6TZ51"/>
<gene>
    <name evidence="1" type="ORF">HELGO_WM44905</name>
</gene>
<dbReference type="EMBL" id="CACVAQ010000285">
    <property type="protein sequence ID" value="CAA6820486.1"/>
    <property type="molecule type" value="Genomic_DNA"/>
</dbReference>
<protein>
    <submittedName>
        <fullName evidence="1">Uncharacterized protein</fullName>
    </submittedName>
</protein>
<sequence>MPLNLEVPLMYWRLLSKEAGKNHFASGFIKAVESKEKLVAYDQTNKSNIIKLPNTALAIPFVVKKAKLTLLKSFGFTRKC</sequence>
<reference evidence="1" key="1">
    <citation type="submission" date="2020-01" db="EMBL/GenBank/DDBJ databases">
        <authorList>
            <person name="Meier V. D."/>
            <person name="Meier V D."/>
        </authorList>
    </citation>
    <scope>NUCLEOTIDE SEQUENCE</scope>
    <source>
        <strain evidence="1">HLG_WM_MAG_10</strain>
    </source>
</reference>